<dbReference type="Proteomes" id="UP000322362">
    <property type="component" value="Unassembled WGS sequence"/>
</dbReference>
<organism evidence="2 3">
    <name type="scientific">Sphingobacterium phlebotomi</name>
    <dbReference type="NCBI Taxonomy" id="2605433"/>
    <lineage>
        <taxon>Bacteria</taxon>
        <taxon>Pseudomonadati</taxon>
        <taxon>Bacteroidota</taxon>
        <taxon>Sphingobacteriia</taxon>
        <taxon>Sphingobacteriales</taxon>
        <taxon>Sphingobacteriaceae</taxon>
        <taxon>Sphingobacterium</taxon>
    </lineage>
</organism>
<keyword evidence="3" id="KW-1185">Reference proteome</keyword>
<feature type="compositionally biased region" description="Basic residues" evidence="1">
    <location>
        <begin position="142"/>
        <end position="169"/>
    </location>
</feature>
<evidence type="ECO:0000313" key="2">
    <source>
        <dbReference type="EMBL" id="TYR37404.1"/>
    </source>
</evidence>
<dbReference type="AlphaFoldDB" id="A0A5D4H9X8"/>
<feature type="region of interest" description="Disordered" evidence="1">
    <location>
        <begin position="125"/>
        <end position="169"/>
    </location>
</feature>
<evidence type="ECO:0000256" key="1">
    <source>
        <dbReference type="SAM" id="MobiDB-lite"/>
    </source>
</evidence>
<comment type="caution">
    <text evidence="2">The sequence shown here is derived from an EMBL/GenBank/DDBJ whole genome shotgun (WGS) entry which is preliminary data.</text>
</comment>
<sequence>MDYRLKTRERLPTLMDTLSAWNETENMFTQVFGENALEDRDFKKMKLREYDKIWHKYNGKVQTKDDRALMVMLRFQCKKLRKTLYRGLLPRLLSRISSYVRHLFSDSVSTVPKALSDAYRYAKSPLNVDPSSSERQSQSKSVHQKYKHNGQHLGRRKEQNRKRGNGTRI</sequence>
<evidence type="ECO:0000313" key="3">
    <source>
        <dbReference type="Proteomes" id="UP000322362"/>
    </source>
</evidence>
<dbReference type="RefSeq" id="WP_148918145.1">
    <property type="nucleotide sequence ID" value="NZ_VTAV01000002.1"/>
</dbReference>
<dbReference type="EMBL" id="VTAV01000002">
    <property type="protein sequence ID" value="TYR37404.1"/>
    <property type="molecule type" value="Genomic_DNA"/>
</dbReference>
<gene>
    <name evidence="2" type="ORF">FXV77_05200</name>
</gene>
<protein>
    <submittedName>
        <fullName evidence="2">Uncharacterized protein</fullName>
    </submittedName>
</protein>
<proteinExistence type="predicted"/>
<accession>A0A5D4H9X8</accession>
<reference evidence="2 3" key="1">
    <citation type="submission" date="2019-08" db="EMBL/GenBank/DDBJ databases">
        <title>Phlebobacter frassis gen. nov. sp. nov., a new member of family Sphingobacteriaceae isolated from sand fly rearing media.</title>
        <authorList>
            <person name="Kakumanu M.L."/>
            <person name="Marayati B.F."/>
            <person name="Wada-Katsumata A."/>
            <person name="Wasserberg G."/>
            <person name="Schal C."/>
            <person name="Apperson C.S."/>
            <person name="Ponnusamy L."/>
        </authorList>
    </citation>
    <scope>NUCLEOTIDE SEQUENCE [LARGE SCALE GENOMIC DNA]</scope>
    <source>
        <strain evidence="2 3">SSI9</strain>
    </source>
</reference>
<name>A0A5D4H9X8_9SPHI</name>
<feature type="compositionally biased region" description="Low complexity" evidence="1">
    <location>
        <begin position="131"/>
        <end position="141"/>
    </location>
</feature>